<evidence type="ECO:0000313" key="2">
    <source>
        <dbReference type="Proteomes" id="UP000694410"/>
    </source>
</evidence>
<reference evidence="1" key="2">
    <citation type="submission" date="2025-09" db="UniProtKB">
        <authorList>
            <consortium name="Ensembl"/>
        </authorList>
    </citation>
    <scope>IDENTIFICATION</scope>
</reference>
<accession>A0A8C0V9Y2</accession>
<organism evidence="1 2">
    <name type="scientific">Cyanistes caeruleus</name>
    <name type="common">Eurasian blue tit</name>
    <name type="synonym">Parus caeruleus</name>
    <dbReference type="NCBI Taxonomy" id="156563"/>
    <lineage>
        <taxon>Eukaryota</taxon>
        <taxon>Metazoa</taxon>
        <taxon>Chordata</taxon>
        <taxon>Craniata</taxon>
        <taxon>Vertebrata</taxon>
        <taxon>Euteleostomi</taxon>
        <taxon>Archelosauria</taxon>
        <taxon>Archosauria</taxon>
        <taxon>Dinosauria</taxon>
        <taxon>Saurischia</taxon>
        <taxon>Theropoda</taxon>
        <taxon>Coelurosauria</taxon>
        <taxon>Aves</taxon>
        <taxon>Neognathae</taxon>
        <taxon>Neoaves</taxon>
        <taxon>Telluraves</taxon>
        <taxon>Australaves</taxon>
        <taxon>Passeriformes</taxon>
        <taxon>Paridae</taxon>
        <taxon>Cyanistes</taxon>
    </lineage>
</organism>
<name>A0A8C0V9Y2_CYACU</name>
<sequence>RPFFLHTSVRGISQLNQYITHLQNYVALFPLFSFSQTDKIAVWKGIRTMGWFGLEGTLKISHCHGHFPLPKAAPSPSQCGLECFQQCGVHSLPGQVFFL</sequence>
<dbReference type="AlphaFoldDB" id="A0A8C0V9Y2"/>
<reference evidence="1" key="1">
    <citation type="submission" date="2025-08" db="UniProtKB">
        <authorList>
            <consortium name="Ensembl"/>
        </authorList>
    </citation>
    <scope>IDENTIFICATION</scope>
</reference>
<dbReference type="Proteomes" id="UP000694410">
    <property type="component" value="Unplaced"/>
</dbReference>
<proteinExistence type="predicted"/>
<evidence type="ECO:0000313" key="1">
    <source>
        <dbReference type="Ensembl" id="ENSCCEP00000019128.1"/>
    </source>
</evidence>
<protein>
    <submittedName>
        <fullName evidence="1">Uncharacterized protein</fullName>
    </submittedName>
</protein>
<dbReference type="Ensembl" id="ENSCCET00000029111.1">
    <property type="protein sequence ID" value="ENSCCEP00000019128.1"/>
    <property type="gene ID" value="ENSCCEG00000017392.1"/>
</dbReference>
<keyword evidence="2" id="KW-1185">Reference proteome</keyword>